<keyword evidence="3" id="KW-1185">Reference proteome</keyword>
<accession>A0ABM8VZ57</accession>
<dbReference type="Proteomes" id="UP000789901">
    <property type="component" value="Unassembled WGS sequence"/>
</dbReference>
<feature type="region of interest" description="Disordered" evidence="1">
    <location>
        <begin position="1"/>
        <end position="39"/>
    </location>
</feature>
<evidence type="ECO:0000256" key="1">
    <source>
        <dbReference type="SAM" id="MobiDB-lite"/>
    </source>
</evidence>
<comment type="caution">
    <text evidence="2">The sequence shown here is derived from an EMBL/GenBank/DDBJ whole genome shotgun (WGS) entry which is preliminary data.</text>
</comment>
<proteinExistence type="predicted"/>
<feature type="compositionally biased region" description="Basic and acidic residues" evidence="1">
    <location>
        <begin position="1"/>
        <end position="13"/>
    </location>
</feature>
<name>A0ABM8VZ57_GIGMA</name>
<evidence type="ECO:0000313" key="3">
    <source>
        <dbReference type="Proteomes" id="UP000789901"/>
    </source>
</evidence>
<sequence length="199" mass="22773">MKVDNNKGTEEFVHPPSYSGTSEKVPITKPQQKQPTVTEALDTNYILDKPPGRSVRPWDIERKLNKLEEVKLEKKIVDDELPDESGCDMLVEAMMRGTKEILLMELWMKLIEECPCDKIEVKLDENKASSYYCLPTESDKLDGVGNCYHNGRYPEKQPDLESCFQNGCKVGTKEETPDLIPCEGPIRNDHVIEIERRTD</sequence>
<dbReference type="EMBL" id="CAJVQB010000349">
    <property type="protein sequence ID" value="CAG8483639.1"/>
    <property type="molecule type" value="Genomic_DNA"/>
</dbReference>
<reference evidence="2 3" key="1">
    <citation type="submission" date="2021-06" db="EMBL/GenBank/DDBJ databases">
        <authorList>
            <person name="Kallberg Y."/>
            <person name="Tangrot J."/>
            <person name="Rosling A."/>
        </authorList>
    </citation>
    <scope>NUCLEOTIDE SEQUENCE [LARGE SCALE GENOMIC DNA]</scope>
    <source>
        <strain evidence="2 3">120-4 pot B 10/14</strain>
    </source>
</reference>
<protein>
    <submittedName>
        <fullName evidence="2">21934_t:CDS:1</fullName>
    </submittedName>
</protein>
<organism evidence="2 3">
    <name type="scientific">Gigaspora margarita</name>
    <dbReference type="NCBI Taxonomy" id="4874"/>
    <lineage>
        <taxon>Eukaryota</taxon>
        <taxon>Fungi</taxon>
        <taxon>Fungi incertae sedis</taxon>
        <taxon>Mucoromycota</taxon>
        <taxon>Glomeromycotina</taxon>
        <taxon>Glomeromycetes</taxon>
        <taxon>Diversisporales</taxon>
        <taxon>Gigasporaceae</taxon>
        <taxon>Gigaspora</taxon>
    </lineage>
</organism>
<evidence type="ECO:0000313" key="2">
    <source>
        <dbReference type="EMBL" id="CAG8483639.1"/>
    </source>
</evidence>
<gene>
    <name evidence="2" type="ORF">GMARGA_LOCUS1366</name>
</gene>